<gene>
    <name evidence="2" type="ORF">DPMN_132962</name>
</gene>
<organism evidence="2 3">
    <name type="scientific">Dreissena polymorpha</name>
    <name type="common">Zebra mussel</name>
    <name type="synonym">Mytilus polymorpha</name>
    <dbReference type="NCBI Taxonomy" id="45954"/>
    <lineage>
        <taxon>Eukaryota</taxon>
        <taxon>Metazoa</taxon>
        <taxon>Spiralia</taxon>
        <taxon>Lophotrochozoa</taxon>
        <taxon>Mollusca</taxon>
        <taxon>Bivalvia</taxon>
        <taxon>Autobranchia</taxon>
        <taxon>Heteroconchia</taxon>
        <taxon>Euheterodonta</taxon>
        <taxon>Imparidentia</taxon>
        <taxon>Neoheterodontei</taxon>
        <taxon>Myida</taxon>
        <taxon>Dreissenoidea</taxon>
        <taxon>Dreissenidae</taxon>
        <taxon>Dreissena</taxon>
    </lineage>
</organism>
<reference evidence="2" key="2">
    <citation type="submission" date="2020-11" db="EMBL/GenBank/DDBJ databases">
        <authorList>
            <person name="McCartney M.A."/>
            <person name="Auch B."/>
            <person name="Kono T."/>
            <person name="Mallez S."/>
            <person name="Becker A."/>
            <person name="Gohl D.M."/>
            <person name="Silverstein K.A.T."/>
            <person name="Koren S."/>
            <person name="Bechman K.B."/>
            <person name="Herman A."/>
            <person name="Abrahante J.E."/>
            <person name="Garbe J."/>
        </authorList>
    </citation>
    <scope>NUCLEOTIDE SEQUENCE</scope>
    <source>
        <strain evidence="2">Duluth1</strain>
        <tissue evidence="2">Whole animal</tissue>
    </source>
</reference>
<evidence type="ECO:0000313" key="3">
    <source>
        <dbReference type="Proteomes" id="UP000828390"/>
    </source>
</evidence>
<evidence type="ECO:0000313" key="2">
    <source>
        <dbReference type="EMBL" id="KAH3804674.1"/>
    </source>
</evidence>
<name>A0A9D4FW34_DREPO</name>
<feature type="compositionally biased region" description="Polar residues" evidence="1">
    <location>
        <begin position="71"/>
        <end position="81"/>
    </location>
</feature>
<sequence>MARSLVDQRHIHAHPGSGVEGQPPPLVRRNTPLMGHGGLSAGAQRPLRQTSAPGGQKFGPPLPPKHRTASVVGSNLYRSYM</sequence>
<dbReference type="Proteomes" id="UP000828390">
    <property type="component" value="Unassembled WGS sequence"/>
</dbReference>
<dbReference type="EMBL" id="JAIWYP010000006">
    <property type="protein sequence ID" value="KAH3804674.1"/>
    <property type="molecule type" value="Genomic_DNA"/>
</dbReference>
<dbReference type="AlphaFoldDB" id="A0A9D4FW34"/>
<proteinExistence type="predicted"/>
<keyword evidence="3" id="KW-1185">Reference proteome</keyword>
<comment type="caution">
    <text evidence="2">The sequence shown here is derived from an EMBL/GenBank/DDBJ whole genome shotgun (WGS) entry which is preliminary data.</text>
</comment>
<reference evidence="2" key="1">
    <citation type="journal article" date="2019" name="bioRxiv">
        <title>The Genome of the Zebra Mussel, Dreissena polymorpha: A Resource for Invasive Species Research.</title>
        <authorList>
            <person name="McCartney M.A."/>
            <person name="Auch B."/>
            <person name="Kono T."/>
            <person name="Mallez S."/>
            <person name="Zhang Y."/>
            <person name="Obille A."/>
            <person name="Becker A."/>
            <person name="Abrahante J.E."/>
            <person name="Garbe J."/>
            <person name="Badalamenti J.P."/>
            <person name="Herman A."/>
            <person name="Mangelson H."/>
            <person name="Liachko I."/>
            <person name="Sullivan S."/>
            <person name="Sone E.D."/>
            <person name="Koren S."/>
            <person name="Silverstein K.A.T."/>
            <person name="Beckman K.B."/>
            <person name="Gohl D.M."/>
        </authorList>
    </citation>
    <scope>NUCLEOTIDE SEQUENCE</scope>
    <source>
        <strain evidence="2">Duluth1</strain>
        <tissue evidence="2">Whole animal</tissue>
    </source>
</reference>
<protein>
    <submittedName>
        <fullName evidence="2">Uncharacterized protein</fullName>
    </submittedName>
</protein>
<accession>A0A9D4FW34</accession>
<feature type="compositionally biased region" description="Basic and acidic residues" evidence="1">
    <location>
        <begin position="1"/>
        <end position="10"/>
    </location>
</feature>
<evidence type="ECO:0000256" key="1">
    <source>
        <dbReference type="SAM" id="MobiDB-lite"/>
    </source>
</evidence>
<feature type="region of interest" description="Disordered" evidence="1">
    <location>
        <begin position="1"/>
        <end position="81"/>
    </location>
</feature>